<evidence type="ECO:0000256" key="2">
    <source>
        <dbReference type="ARBA" id="ARBA00004906"/>
    </source>
</evidence>
<keyword evidence="8" id="KW-0862">Zinc</keyword>
<evidence type="ECO:0000256" key="4">
    <source>
        <dbReference type="ARBA" id="ARBA00022679"/>
    </source>
</evidence>
<dbReference type="SMART" id="SM00184">
    <property type="entry name" value="RING"/>
    <property type="match status" value="1"/>
</dbReference>
<dbReference type="PANTHER" id="PTHR22937">
    <property type="entry name" value="E3 UBIQUITIN-PROTEIN LIGASE RNF165"/>
    <property type="match status" value="1"/>
</dbReference>
<name>A0A5B6ZMN1_DAVIN</name>
<evidence type="ECO:0000259" key="11">
    <source>
        <dbReference type="PROSITE" id="PS50089"/>
    </source>
</evidence>
<organism evidence="12">
    <name type="scientific">Davidia involucrata</name>
    <name type="common">Dove tree</name>
    <dbReference type="NCBI Taxonomy" id="16924"/>
    <lineage>
        <taxon>Eukaryota</taxon>
        <taxon>Viridiplantae</taxon>
        <taxon>Streptophyta</taxon>
        <taxon>Embryophyta</taxon>
        <taxon>Tracheophyta</taxon>
        <taxon>Spermatophyta</taxon>
        <taxon>Magnoliopsida</taxon>
        <taxon>eudicotyledons</taxon>
        <taxon>Gunneridae</taxon>
        <taxon>Pentapetalae</taxon>
        <taxon>asterids</taxon>
        <taxon>Cornales</taxon>
        <taxon>Nyssaceae</taxon>
        <taxon>Davidia</taxon>
    </lineage>
</organism>
<dbReference type="GO" id="GO:0043161">
    <property type="term" value="P:proteasome-mediated ubiquitin-dependent protein catabolic process"/>
    <property type="evidence" value="ECO:0007669"/>
    <property type="project" value="UniProtKB-ARBA"/>
</dbReference>
<protein>
    <recommendedName>
        <fullName evidence="3">RING-type E3 ubiquitin transferase</fullName>
        <ecNumber evidence="3">2.3.2.27</ecNumber>
    </recommendedName>
</protein>
<feature type="region of interest" description="Disordered" evidence="10">
    <location>
        <begin position="517"/>
        <end position="562"/>
    </location>
</feature>
<evidence type="ECO:0000256" key="10">
    <source>
        <dbReference type="SAM" id="MobiDB-lite"/>
    </source>
</evidence>
<dbReference type="SUPFAM" id="SSF57850">
    <property type="entry name" value="RING/U-box"/>
    <property type="match status" value="1"/>
</dbReference>
<feature type="domain" description="RING-type" evidence="11">
    <location>
        <begin position="685"/>
        <end position="726"/>
    </location>
</feature>
<dbReference type="Pfam" id="PF13639">
    <property type="entry name" value="zf-RING_2"/>
    <property type="match status" value="1"/>
</dbReference>
<keyword evidence="12" id="KW-0012">Acyltransferase</keyword>
<feature type="compositionally biased region" description="Low complexity" evidence="10">
    <location>
        <begin position="195"/>
        <end position="210"/>
    </location>
</feature>
<reference evidence="12" key="1">
    <citation type="submission" date="2019-08" db="EMBL/GenBank/DDBJ databases">
        <title>Reference gene set and small RNA set construction with multiple tissues from Davidia involucrata Baill.</title>
        <authorList>
            <person name="Yang H."/>
            <person name="Zhou C."/>
            <person name="Li G."/>
            <person name="Wang J."/>
            <person name="Gao P."/>
            <person name="Wang M."/>
            <person name="Wang R."/>
            <person name="Zhao Y."/>
        </authorList>
    </citation>
    <scope>NUCLEOTIDE SEQUENCE</scope>
    <source>
        <tissue evidence="12">Mixed with DoveR01_LX</tissue>
    </source>
</reference>
<feature type="region of interest" description="Disordered" evidence="10">
    <location>
        <begin position="409"/>
        <end position="432"/>
    </location>
</feature>
<dbReference type="InterPro" id="IPR013083">
    <property type="entry name" value="Znf_RING/FYVE/PHD"/>
</dbReference>
<dbReference type="GO" id="GO:0061630">
    <property type="term" value="F:ubiquitin protein ligase activity"/>
    <property type="evidence" value="ECO:0007669"/>
    <property type="project" value="UniProtKB-EC"/>
</dbReference>
<feature type="compositionally biased region" description="Polar residues" evidence="10">
    <location>
        <begin position="459"/>
        <end position="474"/>
    </location>
</feature>
<feature type="region of interest" description="Disordered" evidence="10">
    <location>
        <begin position="459"/>
        <end position="484"/>
    </location>
</feature>
<keyword evidence="4 12" id="KW-0808">Transferase</keyword>
<dbReference type="PANTHER" id="PTHR22937:SF216">
    <property type="entry name" value="RING-TYPE E3 UBIQUITIN TRANSFERASE"/>
    <property type="match status" value="1"/>
</dbReference>
<feature type="region of interest" description="Disordered" evidence="10">
    <location>
        <begin position="195"/>
        <end position="218"/>
    </location>
</feature>
<feature type="compositionally biased region" description="Low complexity" evidence="10">
    <location>
        <begin position="409"/>
        <end position="420"/>
    </location>
</feature>
<gene>
    <name evidence="12" type="ORF">Din_015238</name>
</gene>
<comment type="catalytic activity">
    <reaction evidence="1">
        <text>S-ubiquitinyl-[E2 ubiquitin-conjugating enzyme]-L-cysteine + [acceptor protein]-L-lysine = [E2 ubiquitin-conjugating enzyme]-L-cysteine + N(6)-ubiquitinyl-[acceptor protein]-L-lysine.</text>
        <dbReference type="EC" id="2.3.2.27"/>
    </reaction>
</comment>
<dbReference type="Gene3D" id="3.30.40.10">
    <property type="entry name" value="Zinc/RING finger domain, C3HC4 (zinc finger)"/>
    <property type="match status" value="1"/>
</dbReference>
<evidence type="ECO:0000256" key="3">
    <source>
        <dbReference type="ARBA" id="ARBA00012483"/>
    </source>
</evidence>
<feature type="compositionally biased region" description="Low complexity" evidence="10">
    <location>
        <begin position="536"/>
        <end position="557"/>
    </location>
</feature>
<comment type="pathway">
    <text evidence="2">Protein modification; protein ubiquitination.</text>
</comment>
<evidence type="ECO:0000313" key="12">
    <source>
        <dbReference type="EMBL" id="MPA45797.1"/>
    </source>
</evidence>
<evidence type="ECO:0000256" key="5">
    <source>
        <dbReference type="ARBA" id="ARBA00022723"/>
    </source>
</evidence>
<dbReference type="PROSITE" id="PS50089">
    <property type="entry name" value="ZF_RING_2"/>
    <property type="match status" value="1"/>
</dbReference>
<accession>A0A5B6ZMN1</accession>
<dbReference type="GO" id="GO:0010228">
    <property type="term" value="P:vegetative to reproductive phase transition of meristem"/>
    <property type="evidence" value="ECO:0007669"/>
    <property type="project" value="UniProtKB-ARBA"/>
</dbReference>
<evidence type="ECO:0000256" key="6">
    <source>
        <dbReference type="ARBA" id="ARBA00022771"/>
    </source>
</evidence>
<dbReference type="EC" id="2.3.2.27" evidence="3"/>
<keyword evidence="6 9" id="KW-0863">Zinc-finger</keyword>
<keyword evidence="5" id="KW-0479">Metal-binding</keyword>
<dbReference type="EMBL" id="GHES01015238">
    <property type="protein sequence ID" value="MPA45797.1"/>
    <property type="molecule type" value="Transcribed_RNA"/>
</dbReference>
<feature type="compositionally biased region" description="Low complexity" evidence="10">
    <location>
        <begin position="475"/>
        <end position="484"/>
    </location>
</feature>
<dbReference type="InterPro" id="IPR045191">
    <property type="entry name" value="MBR1/2-like"/>
</dbReference>
<evidence type="ECO:0000256" key="7">
    <source>
        <dbReference type="ARBA" id="ARBA00022786"/>
    </source>
</evidence>
<evidence type="ECO:0000256" key="1">
    <source>
        <dbReference type="ARBA" id="ARBA00000900"/>
    </source>
</evidence>
<sequence>MQGQRNVVDSFPETVDLNQGSVSNNPGMNQSTAWNNMLNPVESRLSNYMLSSGEGNSACTNAVSHNVRSSSGWDLGESSSGVNLQGQVIGDGLKMEHGRSSSFSARAGVDTRLEERQFEPSNIFLHGSGNSGLSGNQATGRPLMMQSSSSARIPLNVNLNAGYMGNSDGGLAMGAGGCPNLYKIGGSETEHILSASASSDDVGSSSGNSGYLMENDGGSGSSMGTWGLSCKRKALEGTSGQSYPGGSSSCFPQAENIVRHTVPARYNASSSLSISSPPVNSPFVSHAEQLNPRSGVGMRGVASDAFPPLNATGFSESSSRNFGGRVNLGHQESVQFDLPLTGNAIRHSNVCSPHQSSRPLSFTDSLDLRSTASVTTNSSNPLNQSHSMHIPGLSRNMLPFPWNGTLNSRGGSSSSLMLSGERGGPLRDETNFRSTQRNNTERPMFVPATETRNLVQDPTNWSLATGNSSTSGDVPSSSRIGPSSSIRPFPTAWIPHHNPPTQNQQRLSEFAPWTLFPSVDTESSGQRGHFPPLPSGPSSSPEETVMPSGSSSQGHHSPYPRSALLMEVPGDDINGWRVLAADIEGRQRLVSEIRQVLNAMHRGENLRAEDYVLFDPFINGVAELIDRHRDMRLDVDNMSYEELLALEERIGNVNTGLSEETILASMQRQKYISITEGSPSNLEPCCICREEYYNGDDIGMLDCGHDFHTNCIKQWLTQKNLCPICKTTALNT</sequence>
<proteinExistence type="predicted"/>
<keyword evidence="7" id="KW-0833">Ubl conjugation pathway</keyword>
<dbReference type="GO" id="GO:0008270">
    <property type="term" value="F:zinc ion binding"/>
    <property type="evidence" value="ECO:0007669"/>
    <property type="project" value="UniProtKB-KW"/>
</dbReference>
<dbReference type="AlphaFoldDB" id="A0A5B6ZMN1"/>
<evidence type="ECO:0000256" key="8">
    <source>
        <dbReference type="ARBA" id="ARBA00022833"/>
    </source>
</evidence>
<evidence type="ECO:0000256" key="9">
    <source>
        <dbReference type="PROSITE-ProRule" id="PRU00175"/>
    </source>
</evidence>
<dbReference type="FunFam" id="3.30.40.10:FF:000309">
    <property type="entry name" value="E3 ubiquitin-protein ligase MBR2"/>
    <property type="match status" value="1"/>
</dbReference>
<dbReference type="InterPro" id="IPR001841">
    <property type="entry name" value="Znf_RING"/>
</dbReference>